<dbReference type="InterPro" id="IPR001995">
    <property type="entry name" value="Peptidase_A2_cat"/>
</dbReference>
<reference evidence="2 3" key="1">
    <citation type="submission" date="2021-06" db="EMBL/GenBank/DDBJ databases">
        <authorList>
            <person name="Palmer J.M."/>
        </authorList>
    </citation>
    <scope>NUCLEOTIDE SEQUENCE [LARGE SCALE GENOMIC DNA]</scope>
    <source>
        <strain evidence="2 3">AS_MEX2019</strain>
        <tissue evidence="2">Muscle</tissue>
    </source>
</reference>
<evidence type="ECO:0000259" key="1">
    <source>
        <dbReference type="PROSITE" id="PS50175"/>
    </source>
</evidence>
<comment type="caution">
    <text evidence="2">The sequence shown here is derived from an EMBL/GenBank/DDBJ whole genome shotgun (WGS) entry which is preliminary data.</text>
</comment>
<feature type="domain" description="Peptidase A2" evidence="1">
    <location>
        <begin position="1"/>
        <end position="14"/>
    </location>
</feature>
<evidence type="ECO:0000313" key="3">
    <source>
        <dbReference type="Proteomes" id="UP001469553"/>
    </source>
</evidence>
<sequence length="212" mass="23960">MLPECPVNLLGRDALVALRLIMMPTPDGLKIIREKPEEVFVVQGVGTPNYYYTLDVANKPPTSTGSSLVDEGKNSVRAVQDVMLPDDLHVTMWYTAKPDAKYKNDLDRVTPVKITVSYVYSDVTANAVAAVILPETVKNLFKQYSEPHISLCKDKREEWKNLGKMVDRGNHARDWVETSVNTWYSESTQMTKKALFWTVTVQSGVHLDTKQR</sequence>
<dbReference type="PROSITE" id="PS50175">
    <property type="entry name" value="ASP_PROT_RETROV"/>
    <property type="match status" value="1"/>
</dbReference>
<keyword evidence="3" id="KW-1185">Reference proteome</keyword>
<protein>
    <recommendedName>
        <fullName evidence="1">Peptidase A2 domain-containing protein</fullName>
    </recommendedName>
</protein>
<evidence type="ECO:0000313" key="2">
    <source>
        <dbReference type="EMBL" id="MEQ2301650.1"/>
    </source>
</evidence>
<organism evidence="2 3">
    <name type="scientific">Ameca splendens</name>
    <dbReference type="NCBI Taxonomy" id="208324"/>
    <lineage>
        <taxon>Eukaryota</taxon>
        <taxon>Metazoa</taxon>
        <taxon>Chordata</taxon>
        <taxon>Craniata</taxon>
        <taxon>Vertebrata</taxon>
        <taxon>Euteleostomi</taxon>
        <taxon>Actinopterygii</taxon>
        <taxon>Neopterygii</taxon>
        <taxon>Teleostei</taxon>
        <taxon>Neoteleostei</taxon>
        <taxon>Acanthomorphata</taxon>
        <taxon>Ovalentaria</taxon>
        <taxon>Atherinomorphae</taxon>
        <taxon>Cyprinodontiformes</taxon>
        <taxon>Goodeidae</taxon>
        <taxon>Ameca</taxon>
    </lineage>
</organism>
<name>A0ABV0Z704_9TELE</name>
<accession>A0ABV0Z704</accession>
<dbReference type="EMBL" id="JAHRIP010053973">
    <property type="protein sequence ID" value="MEQ2301650.1"/>
    <property type="molecule type" value="Genomic_DNA"/>
</dbReference>
<dbReference type="Proteomes" id="UP001469553">
    <property type="component" value="Unassembled WGS sequence"/>
</dbReference>
<proteinExistence type="predicted"/>
<gene>
    <name evidence="2" type="ORF">AMECASPLE_038272</name>
</gene>